<dbReference type="RefSeq" id="WP_011997564.1">
    <property type="nucleotide sequence ID" value="NC_009767.1"/>
</dbReference>
<dbReference type="PANTHER" id="PTHR43808">
    <property type="entry name" value="ACETYLORNITHINE DEACETYLASE"/>
    <property type="match status" value="1"/>
</dbReference>
<evidence type="ECO:0000256" key="4">
    <source>
        <dbReference type="ARBA" id="ARBA00022723"/>
    </source>
</evidence>
<dbReference type="Proteomes" id="UP000000263">
    <property type="component" value="Chromosome"/>
</dbReference>
<dbReference type="SUPFAM" id="SSF55031">
    <property type="entry name" value="Bacterial exopeptidase dimerisation domain"/>
    <property type="match status" value="1"/>
</dbReference>
<keyword evidence="10" id="KW-1185">Reference proteome</keyword>
<organism evidence="9 10">
    <name type="scientific">Roseiflexus castenholzii (strain DSM 13941 / HLO8)</name>
    <dbReference type="NCBI Taxonomy" id="383372"/>
    <lineage>
        <taxon>Bacteria</taxon>
        <taxon>Bacillati</taxon>
        <taxon>Chloroflexota</taxon>
        <taxon>Chloroflexia</taxon>
        <taxon>Chloroflexales</taxon>
        <taxon>Roseiflexineae</taxon>
        <taxon>Roseiflexaceae</taxon>
        <taxon>Roseiflexus</taxon>
    </lineage>
</organism>
<protein>
    <submittedName>
        <fullName evidence="9">Acetylornithine deacetylase or succinyl-diaminopimelate desuccinylase</fullName>
    </submittedName>
</protein>
<dbReference type="InterPro" id="IPR002933">
    <property type="entry name" value="Peptidase_M20"/>
</dbReference>
<reference evidence="9 10" key="1">
    <citation type="submission" date="2007-08" db="EMBL/GenBank/DDBJ databases">
        <title>Complete sequence of Roseiflexus castenholzii DSM 13941.</title>
        <authorList>
            <consortium name="US DOE Joint Genome Institute"/>
            <person name="Copeland A."/>
            <person name="Lucas S."/>
            <person name="Lapidus A."/>
            <person name="Barry K."/>
            <person name="Glavina del Rio T."/>
            <person name="Dalin E."/>
            <person name="Tice H."/>
            <person name="Pitluck S."/>
            <person name="Thompson L.S."/>
            <person name="Brettin T."/>
            <person name="Bruce D."/>
            <person name="Detter J.C."/>
            <person name="Han C."/>
            <person name="Tapia R."/>
            <person name="Schmutz J."/>
            <person name="Larimer F."/>
            <person name="Land M."/>
            <person name="Hauser L."/>
            <person name="Kyrpides N."/>
            <person name="Mikhailova N."/>
            <person name="Bryant D.A."/>
            <person name="Hanada S."/>
            <person name="Tsukatani Y."/>
            <person name="Richardson P."/>
        </authorList>
    </citation>
    <scope>NUCLEOTIDE SEQUENCE [LARGE SCALE GENOMIC DNA]</scope>
    <source>
        <strain evidence="10">DSM 13941 / HLO8</strain>
    </source>
</reference>
<keyword evidence="6" id="KW-0862">Zinc</keyword>
<keyword evidence="4" id="KW-0479">Metal-binding</keyword>
<dbReference type="EMBL" id="CP000804">
    <property type="protein sequence ID" value="ABU56158.1"/>
    <property type="molecule type" value="Genomic_DNA"/>
</dbReference>
<evidence type="ECO:0000256" key="2">
    <source>
        <dbReference type="ARBA" id="ARBA00001947"/>
    </source>
</evidence>
<evidence type="ECO:0000313" key="10">
    <source>
        <dbReference type="Proteomes" id="UP000000263"/>
    </source>
</evidence>
<accession>A7NFD6</accession>
<dbReference type="Gene3D" id="3.40.630.10">
    <property type="entry name" value="Zn peptidases"/>
    <property type="match status" value="1"/>
</dbReference>
<dbReference type="KEGG" id="rca:Rcas_0019"/>
<name>A7NFD6_ROSCS</name>
<evidence type="ECO:0000259" key="8">
    <source>
        <dbReference type="Pfam" id="PF07687"/>
    </source>
</evidence>
<proteinExistence type="inferred from homology"/>
<sequence length="428" mass="45721">MMVTDPVERAVIEAIDIDGLLAFLGDLVAIPSLDGASGEVAAQEYVAAFLERLGCKVDVWEIDFDELRRHPAFSAEVERKRGLGVVGVGGLGNGPTLIFNGHVDVVPAGDESLWRFPPWQATIADGYVYGRGALDMKGGLACAIFAAQAIRDAGVQLRGRLLIQSVIGEEDGGCGTLATVLRGHTGDGAIVVEPTELRIAPAQAGALNFRLMVPGAAAHGCVREEGISAIEKFMPLYRALTDLEAIRNAAARLRDDPISQLYRRYSLPYALCIGVVRAGEWASTVAETLVAEGRYGVAVGEDLEAARRMLEEAVARAAQADPWLREHPPRVEWWGGQFAPASIPADHPLVQTTAAAFADTTNAPAILEGMTYGADMRLLVNEGRTPTILFGPGDVRNAHRPNERIAIADLRIATQTLALTALRFCGIA</sequence>
<dbReference type="InterPro" id="IPR050072">
    <property type="entry name" value="Peptidase_M20A"/>
</dbReference>
<dbReference type="eggNOG" id="COG0624">
    <property type="taxonomic scope" value="Bacteria"/>
</dbReference>
<evidence type="ECO:0000313" key="9">
    <source>
        <dbReference type="EMBL" id="ABU56158.1"/>
    </source>
</evidence>
<dbReference type="GO" id="GO:0046872">
    <property type="term" value="F:metal ion binding"/>
    <property type="evidence" value="ECO:0007669"/>
    <property type="project" value="UniProtKB-KW"/>
</dbReference>
<dbReference type="AlphaFoldDB" id="A7NFD6"/>
<dbReference type="InterPro" id="IPR036264">
    <property type="entry name" value="Bact_exopeptidase_dim_dom"/>
</dbReference>
<dbReference type="InterPro" id="IPR011650">
    <property type="entry name" value="Peptidase_M20_dimer"/>
</dbReference>
<evidence type="ECO:0000256" key="3">
    <source>
        <dbReference type="ARBA" id="ARBA00006247"/>
    </source>
</evidence>
<dbReference type="InterPro" id="IPR010182">
    <property type="entry name" value="ArgE/DapE"/>
</dbReference>
<comment type="cofactor">
    <cofactor evidence="2">
        <name>Zn(2+)</name>
        <dbReference type="ChEBI" id="CHEBI:29105"/>
    </cofactor>
</comment>
<gene>
    <name evidence="9" type="ordered locus">Rcas_0019</name>
</gene>
<feature type="domain" description="Peptidase M20 dimerisation" evidence="8">
    <location>
        <begin position="203"/>
        <end position="319"/>
    </location>
</feature>
<evidence type="ECO:0000256" key="7">
    <source>
        <dbReference type="ARBA" id="ARBA00023285"/>
    </source>
</evidence>
<keyword evidence="5" id="KW-0378">Hydrolase</keyword>
<comment type="similarity">
    <text evidence="3">Belongs to the peptidase M20A family.</text>
</comment>
<dbReference type="HOGENOM" id="CLU_021802_0_2_0"/>
<keyword evidence="7" id="KW-0170">Cobalt</keyword>
<dbReference type="Pfam" id="PF07687">
    <property type="entry name" value="M20_dimer"/>
    <property type="match status" value="1"/>
</dbReference>
<dbReference type="Pfam" id="PF01546">
    <property type="entry name" value="Peptidase_M20"/>
    <property type="match status" value="1"/>
</dbReference>
<evidence type="ECO:0000256" key="6">
    <source>
        <dbReference type="ARBA" id="ARBA00022833"/>
    </source>
</evidence>
<dbReference type="OrthoDB" id="9792335at2"/>
<comment type="cofactor">
    <cofactor evidence="1">
        <name>Co(2+)</name>
        <dbReference type="ChEBI" id="CHEBI:48828"/>
    </cofactor>
</comment>
<dbReference type="STRING" id="383372.Rcas_0019"/>
<evidence type="ECO:0000256" key="1">
    <source>
        <dbReference type="ARBA" id="ARBA00001941"/>
    </source>
</evidence>
<dbReference type="GO" id="GO:0016787">
    <property type="term" value="F:hydrolase activity"/>
    <property type="evidence" value="ECO:0007669"/>
    <property type="project" value="UniProtKB-KW"/>
</dbReference>
<dbReference type="PANTHER" id="PTHR43808:SF25">
    <property type="entry name" value="PEPTIDASE M20 DIMERISATION DOMAIN-CONTAINING PROTEIN"/>
    <property type="match status" value="1"/>
</dbReference>
<dbReference type="NCBIfam" id="TIGR01910">
    <property type="entry name" value="DapE-ArgE"/>
    <property type="match status" value="1"/>
</dbReference>
<evidence type="ECO:0000256" key="5">
    <source>
        <dbReference type="ARBA" id="ARBA00022801"/>
    </source>
</evidence>
<dbReference type="SUPFAM" id="SSF53187">
    <property type="entry name" value="Zn-dependent exopeptidases"/>
    <property type="match status" value="1"/>
</dbReference>
<dbReference type="Gene3D" id="3.30.70.360">
    <property type="match status" value="1"/>
</dbReference>